<comment type="similarity">
    <text evidence="1">Belongs to the bacterial ring-hydroxylating dioxygenase alpha subunit family.</text>
</comment>
<dbReference type="GO" id="GO:0051537">
    <property type="term" value="F:2 iron, 2 sulfur cluster binding"/>
    <property type="evidence" value="ECO:0007669"/>
    <property type="project" value="UniProtKB-KW"/>
</dbReference>
<evidence type="ECO:0000313" key="8">
    <source>
        <dbReference type="EMBL" id="QTH24862.1"/>
    </source>
</evidence>
<dbReference type="RefSeq" id="WP_208634570.1">
    <property type="nucleotide sequence ID" value="NZ_CP059320.1"/>
</dbReference>
<dbReference type="GO" id="GO:0005506">
    <property type="term" value="F:iron ion binding"/>
    <property type="evidence" value="ECO:0007669"/>
    <property type="project" value="InterPro"/>
</dbReference>
<evidence type="ECO:0000256" key="2">
    <source>
        <dbReference type="ARBA" id="ARBA00022714"/>
    </source>
</evidence>
<dbReference type="CDD" id="cd08879">
    <property type="entry name" value="RHO_alpha_C_AntDO-like"/>
    <property type="match status" value="1"/>
</dbReference>
<dbReference type="CDD" id="cd03469">
    <property type="entry name" value="Rieske_RO_Alpha_N"/>
    <property type="match status" value="1"/>
</dbReference>
<keyword evidence="6" id="KW-0411">Iron-sulfur</keyword>
<dbReference type="Gene3D" id="2.102.10.10">
    <property type="entry name" value="Rieske [2Fe-2S] iron-sulphur domain"/>
    <property type="match status" value="1"/>
</dbReference>
<dbReference type="Pfam" id="PF00355">
    <property type="entry name" value="Rieske"/>
    <property type="match status" value="1"/>
</dbReference>
<dbReference type="SUPFAM" id="SSF55961">
    <property type="entry name" value="Bet v1-like"/>
    <property type="match status" value="1"/>
</dbReference>
<dbReference type="InterPro" id="IPR015879">
    <property type="entry name" value="Ring_hydroxy_dOase_asu_C_dom"/>
</dbReference>
<evidence type="ECO:0000259" key="7">
    <source>
        <dbReference type="PROSITE" id="PS51296"/>
    </source>
</evidence>
<dbReference type="AlphaFoldDB" id="A0A975D8E3"/>
<dbReference type="Pfam" id="PF00848">
    <property type="entry name" value="Ring_hydroxyl_A"/>
    <property type="match status" value="1"/>
</dbReference>
<evidence type="ECO:0000256" key="1">
    <source>
        <dbReference type="ARBA" id="ARBA00008751"/>
    </source>
</evidence>
<evidence type="ECO:0000313" key="9">
    <source>
        <dbReference type="Proteomes" id="UP000664914"/>
    </source>
</evidence>
<geneLocation type="plasmid" evidence="8 9">
    <name>pIBU218</name>
</geneLocation>
<reference evidence="8" key="1">
    <citation type="submission" date="2020-07" db="EMBL/GenBank/DDBJ databases">
        <authorList>
            <person name="Camacho E."/>
        </authorList>
    </citation>
    <scope>NUCLEOTIDE SEQUENCE</scope>
    <source>
        <strain evidence="8">MPO218</strain>
        <plasmid evidence="8">pIBU218</plasmid>
    </source>
</reference>
<keyword evidence="4" id="KW-0560">Oxidoreductase</keyword>
<gene>
    <name evidence="8" type="ORF">HRJ34_27710</name>
</gene>
<keyword evidence="8" id="KW-0223">Dioxygenase</keyword>
<dbReference type="PANTHER" id="PTHR43756:SF1">
    <property type="entry name" value="3-PHENYLPROPIONATE_CINNAMIC ACID DIOXYGENASE SUBUNIT ALPHA"/>
    <property type="match status" value="1"/>
</dbReference>
<keyword evidence="8" id="KW-0614">Plasmid</keyword>
<dbReference type="PRINTS" id="PR00090">
    <property type="entry name" value="RNGDIOXGNASE"/>
</dbReference>
<reference evidence="8" key="2">
    <citation type="submission" date="2021-04" db="EMBL/GenBank/DDBJ databases">
        <title>Isolation and genomic analysis of the ibuprofen-degrading bacterium Sphingomonas strain MPO218.</title>
        <authorList>
            <person name="Aulestia M."/>
            <person name="Flores A."/>
            <person name="Mangas E.L."/>
            <person name="Perez-Pulido A.J."/>
            <person name="Santero E."/>
            <person name="Camacho E.M."/>
        </authorList>
    </citation>
    <scope>NUCLEOTIDE SEQUENCE</scope>
    <source>
        <strain evidence="8">MPO218</strain>
        <plasmid evidence="8">pIBU218</plasmid>
    </source>
</reference>
<evidence type="ECO:0000256" key="3">
    <source>
        <dbReference type="ARBA" id="ARBA00022723"/>
    </source>
</evidence>
<dbReference type="GO" id="GO:0051213">
    <property type="term" value="F:dioxygenase activity"/>
    <property type="evidence" value="ECO:0007669"/>
    <property type="project" value="UniProtKB-KW"/>
</dbReference>
<keyword evidence="2" id="KW-0001">2Fe-2S</keyword>
<evidence type="ECO:0000256" key="5">
    <source>
        <dbReference type="ARBA" id="ARBA00023004"/>
    </source>
</evidence>
<keyword evidence="5" id="KW-0408">Iron</keyword>
<feature type="domain" description="Rieske" evidence="7">
    <location>
        <begin position="50"/>
        <end position="157"/>
    </location>
</feature>
<dbReference type="InterPro" id="IPR036922">
    <property type="entry name" value="Rieske_2Fe-2S_sf"/>
</dbReference>
<organism evidence="8 9">
    <name type="scientific">Rhizorhabdus wittichii</name>
    <dbReference type="NCBI Taxonomy" id="160791"/>
    <lineage>
        <taxon>Bacteria</taxon>
        <taxon>Pseudomonadati</taxon>
        <taxon>Pseudomonadota</taxon>
        <taxon>Alphaproteobacteria</taxon>
        <taxon>Sphingomonadales</taxon>
        <taxon>Sphingomonadaceae</taxon>
        <taxon>Rhizorhabdus</taxon>
    </lineage>
</organism>
<keyword evidence="3" id="KW-0479">Metal-binding</keyword>
<dbReference type="InterPro" id="IPR001663">
    <property type="entry name" value="Rng_hydr_dOase-A"/>
</dbReference>
<proteinExistence type="inferred from homology"/>
<sequence length="430" mass="48579">MASTQTITITRKAPDVDVGALIERDRIHGSLYANESIFELEMKKIFYDGWVFVGHDSEVPTAGEYVRRTLGREEVLMVRQRDSSIAVIANRCAHRGNMMCIANHGKEKYFTCTYHGWVYDLAGNLKDVPYPGGFDKDKSELKLQPLRTEVYRGFVFATFNASAPPLMEQLGRGKILIDRACDMSPTGRLQLTAGWTKQRFGANWKMLPENDTDGYHVNDVHASFAQVIDSHYDSAAIAAEDSLRSQAKDWGNGHTELYLSPTYTEYLKWFNTTPNRFPEYIAQMKAAYGEEKGDNILRDGPPHATIFPNLFLGEMNIIIFLPINAHECVQWHTPMLLEGAPDEVNQRIIRNSEAAMGPSAFLLADDSVISERQQIALRDRADWLDVSRGLNREHVDEMGVVVGHVTDECTNRGFWQHYKKVMTAPSPSPV</sequence>
<name>A0A975D8E3_9SPHN</name>
<dbReference type="Gene3D" id="3.90.380.10">
    <property type="entry name" value="Naphthalene 1,2-dioxygenase Alpha Subunit, Chain A, domain 1"/>
    <property type="match status" value="1"/>
</dbReference>
<evidence type="ECO:0000256" key="6">
    <source>
        <dbReference type="ARBA" id="ARBA00023014"/>
    </source>
</evidence>
<dbReference type="PROSITE" id="PS51296">
    <property type="entry name" value="RIESKE"/>
    <property type="match status" value="1"/>
</dbReference>
<accession>A0A975D8E3</accession>
<protein>
    <submittedName>
        <fullName evidence="8">Aromatic ring-hydroxylating dioxygenase subunit alpha</fullName>
    </submittedName>
</protein>
<dbReference type="PANTHER" id="PTHR43756">
    <property type="entry name" value="CHOLINE MONOOXYGENASE, CHLOROPLASTIC"/>
    <property type="match status" value="1"/>
</dbReference>
<dbReference type="EMBL" id="CP059320">
    <property type="protein sequence ID" value="QTH24862.1"/>
    <property type="molecule type" value="Genomic_DNA"/>
</dbReference>
<dbReference type="Proteomes" id="UP000664914">
    <property type="component" value="Plasmid pIBU218"/>
</dbReference>
<evidence type="ECO:0000256" key="4">
    <source>
        <dbReference type="ARBA" id="ARBA00023002"/>
    </source>
</evidence>
<dbReference type="InterPro" id="IPR017941">
    <property type="entry name" value="Rieske_2Fe-2S"/>
</dbReference>
<dbReference type="SUPFAM" id="SSF50022">
    <property type="entry name" value="ISP domain"/>
    <property type="match status" value="1"/>
</dbReference>